<dbReference type="EMBL" id="CP146016">
    <property type="protein sequence ID" value="WWQ59381.1"/>
    <property type="molecule type" value="Genomic_DNA"/>
</dbReference>
<evidence type="ECO:0000313" key="1">
    <source>
        <dbReference type="EMBL" id="WWQ59381.1"/>
    </source>
</evidence>
<dbReference type="Proteomes" id="UP001432202">
    <property type="component" value="Chromosome"/>
</dbReference>
<organism evidence="1 2">
    <name type="scientific">Sulfolobus tengchongensis</name>
    <dbReference type="NCBI Taxonomy" id="207809"/>
    <lineage>
        <taxon>Archaea</taxon>
        <taxon>Thermoproteota</taxon>
        <taxon>Thermoprotei</taxon>
        <taxon>Sulfolobales</taxon>
        <taxon>Sulfolobaceae</taxon>
        <taxon>Sulfolobus</taxon>
    </lineage>
</organism>
<reference evidence="1 2" key="1">
    <citation type="submission" date="2024-02" db="EMBL/GenBank/DDBJ databases">
        <title>STSV induces naive adaptation in Sulfolobus.</title>
        <authorList>
            <person name="Xiang X."/>
            <person name="Song M."/>
        </authorList>
    </citation>
    <scope>NUCLEOTIDE SEQUENCE [LARGE SCALE GENOMIC DNA]</scope>
    <source>
        <strain evidence="1 2">RT2</strain>
    </source>
</reference>
<proteinExistence type="predicted"/>
<protein>
    <submittedName>
        <fullName evidence="1">Uncharacterized protein</fullName>
    </submittedName>
</protein>
<keyword evidence="2" id="KW-1185">Reference proteome</keyword>
<evidence type="ECO:0000313" key="2">
    <source>
        <dbReference type="Proteomes" id="UP001432202"/>
    </source>
</evidence>
<gene>
    <name evidence="1" type="ORF">V6M85_07670</name>
</gene>
<dbReference type="GeneID" id="89336636"/>
<accession>A0AAX4KZL9</accession>
<dbReference type="AlphaFoldDB" id="A0AAX4KZL9"/>
<dbReference type="RefSeq" id="WP_338598502.1">
    <property type="nucleotide sequence ID" value="NZ_CP146016.1"/>
</dbReference>
<name>A0AAX4KZL9_9CREN</name>
<sequence length="362" mass="41138">MAKYEENIRELLPKLDFDNKYSKELVNYIVQNLRNKNVNEFYKEWLKEIVLFNISESTGSPFWVKRARERNIKAKDIEGISSVTELINMLGESDYSLLTRENGYEEYYKPKGLSELKLYRSGSSGTTGPAKIIYHSEVPLAVSAVNEYSGIQFYVNGYQGNGKRLLAFGPVGAFQKEHEYLSNLLGLKYVDLGFDTTGLKLASREEMNRRIAPKYEIAINYLQKRGGVGLMTLSKEAISMFPGDMLKHIEILKISGTEVDNKTIEKVSKEKEIVVIPSYGHFAGKSSIGFVDSKGIVYYPSLPFTNFSVINEEMEVVKYGEEGEILMIIAQPEILLIKRDDIAVRENGNEVFNFDGVRNPHR</sequence>